<dbReference type="PROSITE" id="PS50893">
    <property type="entry name" value="ABC_TRANSPORTER_2"/>
    <property type="match status" value="1"/>
</dbReference>
<keyword evidence="4" id="KW-0547">Nucleotide-binding</keyword>
<dbReference type="OrthoDB" id="9802264at2"/>
<dbReference type="GO" id="GO:0005524">
    <property type="term" value="F:ATP binding"/>
    <property type="evidence" value="ECO:0007669"/>
    <property type="project" value="UniProtKB-KW"/>
</dbReference>
<evidence type="ECO:0000256" key="5">
    <source>
        <dbReference type="ARBA" id="ARBA00022840"/>
    </source>
</evidence>
<keyword evidence="5 7" id="KW-0067">ATP-binding</keyword>
<organism evidence="7 8">
    <name type="scientific">Pseudoruegeria aquimaris</name>
    <dbReference type="NCBI Taxonomy" id="393663"/>
    <lineage>
        <taxon>Bacteria</taxon>
        <taxon>Pseudomonadati</taxon>
        <taxon>Pseudomonadota</taxon>
        <taxon>Alphaproteobacteria</taxon>
        <taxon>Rhodobacterales</taxon>
        <taxon>Roseobacteraceae</taxon>
        <taxon>Pseudoruegeria</taxon>
    </lineage>
</organism>
<dbReference type="InterPro" id="IPR013563">
    <property type="entry name" value="Oligopep_ABC_C"/>
</dbReference>
<dbReference type="CDD" id="cd03257">
    <property type="entry name" value="ABC_NikE_OppD_transporters"/>
    <property type="match status" value="1"/>
</dbReference>
<proteinExistence type="inferred from homology"/>
<evidence type="ECO:0000313" key="7">
    <source>
        <dbReference type="EMBL" id="SLN43497.1"/>
    </source>
</evidence>
<dbReference type="GO" id="GO:0055085">
    <property type="term" value="P:transmembrane transport"/>
    <property type="evidence" value="ECO:0007669"/>
    <property type="project" value="UniProtKB-ARBA"/>
</dbReference>
<evidence type="ECO:0000256" key="3">
    <source>
        <dbReference type="ARBA" id="ARBA00022448"/>
    </source>
</evidence>
<comment type="subcellular location">
    <subcellularLocation>
        <location evidence="1">Cell inner membrane</location>
        <topology evidence="1">Peripheral membrane protein</topology>
    </subcellularLocation>
</comment>
<feature type="domain" description="ABC transporter" evidence="6">
    <location>
        <begin position="6"/>
        <end position="259"/>
    </location>
</feature>
<evidence type="ECO:0000256" key="2">
    <source>
        <dbReference type="ARBA" id="ARBA00005417"/>
    </source>
</evidence>
<dbReference type="InterPro" id="IPR017871">
    <property type="entry name" value="ABC_transporter-like_CS"/>
</dbReference>
<dbReference type="SMART" id="SM00382">
    <property type="entry name" value="AAA"/>
    <property type="match status" value="1"/>
</dbReference>
<sequence length="324" mass="35406">MSEPILTVEDLKVTFDTRQGRKWPWSPMKKVHAVNGVSLSLERGRTLGVVGESGCGKSTLIRAIAGLVTPTGGTVTLEGRAVDYGSRADVLALRHKVQMIFQDPVASLNPRMTVREIVSEPTRRFRGDLDPEAQDKLVHDLLDRVGIAQRNFNRYPHEFSGGQCQRIGIARALAVNPKILLCDEPVSALDVSIQAQVVNLLRELQAEMGLSLIFVAHDLGVVRHISDDILVMYMGGMMEKGESDALVRTPRHPYTQALLSSVPVPDPNVIVEPQVLEGDLPSPLNLPEGCLFQSRCPKRQDACKATKPALLAAGGREVACHFAE</sequence>
<dbReference type="Pfam" id="PF08352">
    <property type="entry name" value="oligo_HPY"/>
    <property type="match status" value="1"/>
</dbReference>
<dbReference type="RefSeq" id="WP_085868740.1">
    <property type="nucleotide sequence ID" value="NZ_FWFQ01000014.1"/>
</dbReference>
<dbReference type="GO" id="GO:0005886">
    <property type="term" value="C:plasma membrane"/>
    <property type="evidence" value="ECO:0007669"/>
    <property type="project" value="UniProtKB-SubCell"/>
</dbReference>
<dbReference type="SUPFAM" id="SSF52540">
    <property type="entry name" value="P-loop containing nucleoside triphosphate hydrolases"/>
    <property type="match status" value="1"/>
</dbReference>
<dbReference type="InterPro" id="IPR003593">
    <property type="entry name" value="AAA+_ATPase"/>
</dbReference>
<dbReference type="EMBL" id="FWFQ01000014">
    <property type="protein sequence ID" value="SLN43497.1"/>
    <property type="molecule type" value="Genomic_DNA"/>
</dbReference>
<dbReference type="PANTHER" id="PTHR43776">
    <property type="entry name" value="TRANSPORT ATP-BINDING PROTEIN"/>
    <property type="match status" value="1"/>
</dbReference>
<dbReference type="InterPro" id="IPR027417">
    <property type="entry name" value="P-loop_NTPase"/>
</dbReference>
<dbReference type="GO" id="GO:0015833">
    <property type="term" value="P:peptide transport"/>
    <property type="evidence" value="ECO:0007669"/>
    <property type="project" value="InterPro"/>
</dbReference>
<name>A0A1Y5SRE3_9RHOB</name>
<protein>
    <submittedName>
        <fullName evidence="7">Oligopeptide transport ATP-binding protein OppF</fullName>
    </submittedName>
</protein>
<dbReference type="FunFam" id="3.40.50.300:FF:000016">
    <property type="entry name" value="Oligopeptide ABC transporter ATP-binding component"/>
    <property type="match status" value="1"/>
</dbReference>
<evidence type="ECO:0000256" key="4">
    <source>
        <dbReference type="ARBA" id="ARBA00022741"/>
    </source>
</evidence>
<dbReference type="Proteomes" id="UP000193409">
    <property type="component" value="Unassembled WGS sequence"/>
</dbReference>
<dbReference type="NCBIfam" id="TIGR01727">
    <property type="entry name" value="oligo_HPY"/>
    <property type="match status" value="1"/>
</dbReference>
<dbReference type="PANTHER" id="PTHR43776:SF7">
    <property type="entry name" value="D,D-DIPEPTIDE TRANSPORT ATP-BINDING PROTEIN DDPF-RELATED"/>
    <property type="match status" value="1"/>
</dbReference>
<evidence type="ECO:0000313" key="8">
    <source>
        <dbReference type="Proteomes" id="UP000193409"/>
    </source>
</evidence>
<keyword evidence="3" id="KW-0813">Transport</keyword>
<dbReference type="InterPro" id="IPR003439">
    <property type="entry name" value="ABC_transporter-like_ATP-bd"/>
</dbReference>
<dbReference type="AlphaFoldDB" id="A0A1Y5SRE3"/>
<comment type="similarity">
    <text evidence="2">Belongs to the ABC transporter superfamily.</text>
</comment>
<reference evidence="7 8" key="1">
    <citation type="submission" date="2017-03" db="EMBL/GenBank/DDBJ databases">
        <authorList>
            <person name="Afonso C.L."/>
            <person name="Miller P.J."/>
            <person name="Scott M.A."/>
            <person name="Spackman E."/>
            <person name="Goraichik I."/>
            <person name="Dimitrov K.M."/>
            <person name="Suarez D.L."/>
            <person name="Swayne D.E."/>
        </authorList>
    </citation>
    <scope>NUCLEOTIDE SEQUENCE [LARGE SCALE GENOMIC DNA]</scope>
    <source>
        <strain evidence="7 8">CECT 7680</strain>
    </source>
</reference>
<dbReference type="InterPro" id="IPR050319">
    <property type="entry name" value="ABC_transp_ATP-bind"/>
</dbReference>
<dbReference type="PROSITE" id="PS00211">
    <property type="entry name" value="ABC_TRANSPORTER_1"/>
    <property type="match status" value="1"/>
</dbReference>
<gene>
    <name evidence="7" type="primary">oppF_2</name>
    <name evidence="7" type="ORF">PSA7680_02189</name>
</gene>
<dbReference type="GO" id="GO:0016887">
    <property type="term" value="F:ATP hydrolysis activity"/>
    <property type="evidence" value="ECO:0007669"/>
    <property type="project" value="InterPro"/>
</dbReference>
<evidence type="ECO:0000259" key="6">
    <source>
        <dbReference type="PROSITE" id="PS50893"/>
    </source>
</evidence>
<keyword evidence="8" id="KW-1185">Reference proteome</keyword>
<dbReference type="Gene3D" id="3.40.50.300">
    <property type="entry name" value="P-loop containing nucleotide triphosphate hydrolases"/>
    <property type="match status" value="1"/>
</dbReference>
<dbReference type="Pfam" id="PF00005">
    <property type="entry name" value="ABC_tran"/>
    <property type="match status" value="1"/>
</dbReference>
<accession>A0A1Y5SRE3</accession>
<evidence type="ECO:0000256" key="1">
    <source>
        <dbReference type="ARBA" id="ARBA00004417"/>
    </source>
</evidence>